<dbReference type="GO" id="GO:0009279">
    <property type="term" value="C:cell outer membrane"/>
    <property type="evidence" value="ECO:0007669"/>
    <property type="project" value="UniProtKB-SubCell"/>
</dbReference>
<sequence length="598" mass="64999">MKKFHYKYIIPTTIMLVVIFVACKQSFLNKQPIGTLNQNILANQSGVQGLLIGAYSLLDGEGGNNTGWGSAASNWVYGSVCADDAYKGSDPSDQGDILSLETFTANSTNSYPAQKWAACYDGVQRANEVLRVLKIATGISAADATEFTAEARFLRGHYHFELKKVFGNVPYIDETVTDTTSRNSVNNVDASGNYVNIWPQIEADFQYAMQNLPAVQPQIGRANKYAAEAFLAKVYMFEGKYAQAKPLYDDLIQNGVTAGGVKYALVKYYSNFNPATRNSAESVFAVQMAVNDGSATSAGAPNGNYGDILNFPYGGGPGACCGFFNPSQSLANAYKTDPVTGLPLLNTYFNGPNVSDSTNLYTGTLDPRIDWAIGRPGIPYLDWGPHPGAAWIRNVAADGVFSPKKNVYAQSQIGVYTSTENYWGATELVANNVNLIRFSDVLLLAAECEAQLGNLGTALNYVNQVRARAADPTGWVYKNASYDATSSTYAPQTTPADNYKVGLYPSFANQAAALQAIQMERYLELSMEGHRFFDLVRWGIAKNVINNYFNTDKIAKATLLPVGAQFVAGKSELFPIPQTQIDILNADGKIHLKQNPGY</sequence>
<evidence type="ECO:0000313" key="9">
    <source>
        <dbReference type="Proteomes" id="UP000249720"/>
    </source>
</evidence>
<dbReference type="SUPFAM" id="SSF48452">
    <property type="entry name" value="TPR-like"/>
    <property type="match status" value="1"/>
</dbReference>
<dbReference type="RefSeq" id="WP_111293532.1">
    <property type="nucleotide sequence ID" value="NZ_QKZV01000001.1"/>
</dbReference>
<name>A0A2W7S3T0_9BACT</name>
<evidence type="ECO:0000313" key="8">
    <source>
        <dbReference type="EMBL" id="PZX65746.1"/>
    </source>
</evidence>
<dbReference type="AlphaFoldDB" id="A0A2W7S3T0"/>
<comment type="similarity">
    <text evidence="2">Belongs to the SusD family.</text>
</comment>
<dbReference type="PROSITE" id="PS51257">
    <property type="entry name" value="PROKAR_LIPOPROTEIN"/>
    <property type="match status" value="1"/>
</dbReference>
<evidence type="ECO:0000256" key="2">
    <source>
        <dbReference type="ARBA" id="ARBA00006275"/>
    </source>
</evidence>
<dbReference type="Gene3D" id="1.25.40.390">
    <property type="match status" value="1"/>
</dbReference>
<evidence type="ECO:0000256" key="3">
    <source>
        <dbReference type="ARBA" id="ARBA00022729"/>
    </source>
</evidence>
<accession>A0A2W7S3T0</accession>
<gene>
    <name evidence="8" type="ORF">LX80_00238</name>
</gene>
<evidence type="ECO:0000256" key="4">
    <source>
        <dbReference type="ARBA" id="ARBA00023136"/>
    </source>
</evidence>
<keyword evidence="3" id="KW-0732">Signal</keyword>
<organism evidence="8 9">
    <name type="scientific">Hydrotalea sandarakina</name>
    <dbReference type="NCBI Taxonomy" id="1004304"/>
    <lineage>
        <taxon>Bacteria</taxon>
        <taxon>Pseudomonadati</taxon>
        <taxon>Bacteroidota</taxon>
        <taxon>Chitinophagia</taxon>
        <taxon>Chitinophagales</taxon>
        <taxon>Chitinophagaceae</taxon>
        <taxon>Hydrotalea</taxon>
    </lineage>
</organism>
<dbReference type="OrthoDB" id="9792139at2"/>
<evidence type="ECO:0000256" key="1">
    <source>
        <dbReference type="ARBA" id="ARBA00004442"/>
    </source>
</evidence>
<dbReference type="EMBL" id="QKZV01000001">
    <property type="protein sequence ID" value="PZX65746.1"/>
    <property type="molecule type" value="Genomic_DNA"/>
</dbReference>
<evidence type="ECO:0000259" key="6">
    <source>
        <dbReference type="Pfam" id="PF07980"/>
    </source>
</evidence>
<comment type="caution">
    <text evidence="8">The sequence shown here is derived from an EMBL/GenBank/DDBJ whole genome shotgun (WGS) entry which is preliminary data.</text>
</comment>
<reference evidence="8 9" key="1">
    <citation type="submission" date="2018-06" db="EMBL/GenBank/DDBJ databases">
        <title>Genomic Encyclopedia of Archaeal and Bacterial Type Strains, Phase II (KMG-II): from individual species to whole genera.</title>
        <authorList>
            <person name="Goeker M."/>
        </authorList>
    </citation>
    <scope>NUCLEOTIDE SEQUENCE [LARGE SCALE GENOMIC DNA]</scope>
    <source>
        <strain evidence="8 9">DSM 23241</strain>
    </source>
</reference>
<dbReference type="InterPro" id="IPR011990">
    <property type="entry name" value="TPR-like_helical_dom_sf"/>
</dbReference>
<comment type="subcellular location">
    <subcellularLocation>
        <location evidence="1">Cell outer membrane</location>
    </subcellularLocation>
</comment>
<dbReference type="InterPro" id="IPR012944">
    <property type="entry name" value="SusD_RagB_dom"/>
</dbReference>
<feature type="domain" description="SusD-like N-terminal" evidence="7">
    <location>
        <begin position="104"/>
        <end position="236"/>
    </location>
</feature>
<keyword evidence="9" id="KW-1185">Reference proteome</keyword>
<evidence type="ECO:0000259" key="7">
    <source>
        <dbReference type="Pfam" id="PF14322"/>
    </source>
</evidence>
<dbReference type="InterPro" id="IPR033985">
    <property type="entry name" value="SusD-like_N"/>
</dbReference>
<proteinExistence type="inferred from homology"/>
<dbReference type="Pfam" id="PF07980">
    <property type="entry name" value="SusD_RagB"/>
    <property type="match status" value="1"/>
</dbReference>
<dbReference type="Pfam" id="PF14322">
    <property type="entry name" value="SusD-like_3"/>
    <property type="match status" value="1"/>
</dbReference>
<keyword evidence="5" id="KW-0998">Cell outer membrane</keyword>
<protein>
    <submittedName>
        <fullName evidence="8">Putative outer membrane starch-binding protein</fullName>
    </submittedName>
</protein>
<keyword evidence="4" id="KW-0472">Membrane</keyword>
<feature type="domain" description="RagB/SusD" evidence="6">
    <location>
        <begin position="281"/>
        <end position="598"/>
    </location>
</feature>
<evidence type="ECO:0000256" key="5">
    <source>
        <dbReference type="ARBA" id="ARBA00023237"/>
    </source>
</evidence>
<dbReference type="Proteomes" id="UP000249720">
    <property type="component" value="Unassembled WGS sequence"/>
</dbReference>